<dbReference type="InterPro" id="IPR056601">
    <property type="entry name" value="Galaxin_dom"/>
</dbReference>
<dbReference type="AlphaFoldDB" id="A0AAF5DIL5"/>
<dbReference type="InterPro" id="IPR055284">
    <property type="entry name" value="Galaxin-like"/>
</dbReference>
<keyword evidence="3" id="KW-1185">Reference proteome</keyword>
<dbReference type="Proteomes" id="UP000035681">
    <property type="component" value="Unplaced"/>
</dbReference>
<keyword evidence="1" id="KW-0472">Membrane</keyword>
<evidence type="ECO:0000259" key="2">
    <source>
        <dbReference type="Pfam" id="PF24748"/>
    </source>
</evidence>
<dbReference type="PANTHER" id="PTHR34490">
    <property type="entry name" value="PROTEIN CBG12054-RELATED"/>
    <property type="match status" value="1"/>
</dbReference>
<evidence type="ECO:0000256" key="1">
    <source>
        <dbReference type="SAM" id="Phobius"/>
    </source>
</evidence>
<accession>A0AAF5DIL5</accession>
<feature type="transmembrane region" description="Helical" evidence="1">
    <location>
        <begin position="12"/>
        <end position="38"/>
    </location>
</feature>
<protein>
    <recommendedName>
        <fullName evidence="2">Galaxin-like repeats domain-containing protein</fullName>
    </recommendedName>
</protein>
<sequence length="445" mass="49564">IPMDWSYYSYAGYWIAILDVFLLLTVITLIIYLIIICCKMLCLPSPRRVVPIVSEVTEVVVTPRTYSSYDSSYCISESVGCPYNNMYQGSYLTAPVSPKFIDLTDSSSANVSIFLKVDGKDKIEDKEKPGEVGEMTTSSTLKSLTSQINKDELKRSNVCQEGGKKVDEKKVMEVDKSNTNSELKDPQTIGYTTSGEPLSNVSSICIALNTIIVYQNLTLYIYLTSNKWKMLKLYTIFQACCENGLCRSFDSLEAMYGSACCGDDLMNMVDQICCDDVIRDRSVGNVYAERCCGNQTITNTQTCCSDNVFDVQNGLCCGEIAFAYSSTTKCCDNVLYENTNTTSECCGSSIYDSSLDQMCCGKQVYNMTEYDSCCRSNTPDSVYFPYNSKTHECCSIPISTFSTSKCCYLRQNGTTIPTVYNSTIECCKYPYETIGNIVNNSCEFA</sequence>
<organism evidence="3 4">
    <name type="scientific">Strongyloides stercoralis</name>
    <name type="common">Threadworm</name>
    <dbReference type="NCBI Taxonomy" id="6248"/>
    <lineage>
        <taxon>Eukaryota</taxon>
        <taxon>Metazoa</taxon>
        <taxon>Ecdysozoa</taxon>
        <taxon>Nematoda</taxon>
        <taxon>Chromadorea</taxon>
        <taxon>Rhabditida</taxon>
        <taxon>Tylenchina</taxon>
        <taxon>Panagrolaimomorpha</taxon>
        <taxon>Strongyloidoidea</taxon>
        <taxon>Strongyloididae</taxon>
        <taxon>Strongyloides</taxon>
    </lineage>
</organism>
<keyword evidence="1" id="KW-0812">Transmembrane</keyword>
<proteinExistence type="predicted"/>
<reference evidence="4" key="1">
    <citation type="submission" date="2024-02" db="UniProtKB">
        <authorList>
            <consortium name="WormBaseParasite"/>
        </authorList>
    </citation>
    <scope>IDENTIFICATION</scope>
</reference>
<evidence type="ECO:0000313" key="4">
    <source>
        <dbReference type="WBParaSite" id="TCONS_00012264.p1"/>
    </source>
</evidence>
<dbReference type="Pfam" id="PF24748">
    <property type="entry name" value="Galaxin_repeat"/>
    <property type="match status" value="1"/>
</dbReference>
<keyword evidence="1" id="KW-1133">Transmembrane helix</keyword>
<feature type="domain" description="Galaxin-like repeats" evidence="2">
    <location>
        <begin position="259"/>
        <end position="395"/>
    </location>
</feature>
<dbReference type="WBParaSite" id="TCONS_00012264.p1">
    <property type="protein sequence ID" value="TCONS_00012264.p1"/>
    <property type="gene ID" value="XLOC_007803"/>
</dbReference>
<name>A0AAF5DIL5_STRER</name>
<dbReference type="PANTHER" id="PTHR34490:SF1">
    <property type="entry name" value="GALAXIN-LIKE"/>
    <property type="match status" value="1"/>
</dbReference>
<evidence type="ECO:0000313" key="3">
    <source>
        <dbReference type="Proteomes" id="UP000035681"/>
    </source>
</evidence>